<organism evidence="5 6">
    <name type="scientific">Microbispora corallina</name>
    <dbReference type="NCBI Taxonomy" id="83302"/>
    <lineage>
        <taxon>Bacteria</taxon>
        <taxon>Bacillati</taxon>
        <taxon>Actinomycetota</taxon>
        <taxon>Actinomycetes</taxon>
        <taxon>Streptosporangiales</taxon>
        <taxon>Streptosporangiaceae</taxon>
        <taxon>Microbispora</taxon>
    </lineage>
</organism>
<keyword evidence="1" id="KW-0378">Hydrolase</keyword>
<dbReference type="SUPFAM" id="SSF53649">
    <property type="entry name" value="Alkaline phosphatase-like"/>
    <property type="match status" value="1"/>
</dbReference>
<comment type="caution">
    <text evidence="5">The sequence shown here is derived from an EMBL/GenBank/DDBJ whole genome shotgun (WGS) entry which is preliminary data.</text>
</comment>
<accession>A0ABQ4FZ88</accession>
<dbReference type="PANTHER" id="PTHR31956:SF1">
    <property type="entry name" value="NON-SPECIFIC PHOSPHOLIPASE C1"/>
    <property type="match status" value="1"/>
</dbReference>
<evidence type="ECO:0000313" key="5">
    <source>
        <dbReference type="EMBL" id="GIH40134.1"/>
    </source>
</evidence>
<evidence type="ECO:0000256" key="1">
    <source>
        <dbReference type="ARBA" id="ARBA00022801"/>
    </source>
</evidence>
<feature type="compositionally biased region" description="Low complexity" evidence="3">
    <location>
        <begin position="37"/>
        <end position="50"/>
    </location>
</feature>
<evidence type="ECO:0000256" key="3">
    <source>
        <dbReference type="SAM" id="MobiDB-lite"/>
    </source>
</evidence>
<keyword evidence="2" id="KW-0843">Virulence</keyword>
<dbReference type="RefSeq" id="WP_204057610.1">
    <property type="nucleotide sequence ID" value="NZ_BAAAGP010000008.1"/>
</dbReference>
<proteinExistence type="predicted"/>
<name>A0ABQ4FZ88_9ACTN</name>
<dbReference type="Proteomes" id="UP000603904">
    <property type="component" value="Unassembled WGS sequence"/>
</dbReference>
<dbReference type="Pfam" id="PF04185">
    <property type="entry name" value="Phosphoesterase"/>
    <property type="match status" value="1"/>
</dbReference>
<feature type="chain" id="PRO_5045276801" evidence="4">
    <location>
        <begin position="29"/>
        <end position="307"/>
    </location>
</feature>
<sequence>MSPRLPAVLLIWVVVLAAAGCAGSPALPAPPAPSPPGTARATAGPSARPSPAGIWRPAHLVVVVMENKSYSRVVGDPRAPYVTSLARRGADLTAMFAETHPSQPNYIALFSGSTRGVRDDSCPQSFPTAPSLGRQLLDAGLRFVAYAEALPRAGYDGCVGSGGRYARKHAPWTNFGNLPPSVARPFGDFPGDFATLPEVAFVIPDMCADMHDCSVSTGDAWLRREIGPYADWAETHDSLLIVTFDEDDYHAGNRIPTVLVGGRVRRGAYDGRADHYTLLRTIEEMYGLAPLGRAADRRPLTAVLTPA</sequence>
<dbReference type="InterPro" id="IPR017850">
    <property type="entry name" value="Alkaline_phosphatase_core_sf"/>
</dbReference>
<evidence type="ECO:0000313" key="6">
    <source>
        <dbReference type="Proteomes" id="UP000603904"/>
    </source>
</evidence>
<gene>
    <name evidence="5" type="ORF">Mco01_31340</name>
</gene>
<keyword evidence="4" id="KW-0732">Signal</keyword>
<reference evidence="5 6" key="1">
    <citation type="submission" date="2021-01" db="EMBL/GenBank/DDBJ databases">
        <title>Whole genome shotgun sequence of Microbispora corallina NBRC 16416.</title>
        <authorList>
            <person name="Komaki H."/>
            <person name="Tamura T."/>
        </authorList>
    </citation>
    <scope>NUCLEOTIDE SEQUENCE [LARGE SCALE GENOMIC DNA]</scope>
    <source>
        <strain evidence="5 6">NBRC 16416</strain>
    </source>
</reference>
<protein>
    <submittedName>
        <fullName evidence="5">Acid phosphatase</fullName>
    </submittedName>
</protein>
<evidence type="ECO:0000256" key="2">
    <source>
        <dbReference type="ARBA" id="ARBA00023026"/>
    </source>
</evidence>
<evidence type="ECO:0000256" key="4">
    <source>
        <dbReference type="SAM" id="SignalP"/>
    </source>
</evidence>
<keyword evidence="6" id="KW-1185">Reference proteome</keyword>
<feature type="signal peptide" evidence="4">
    <location>
        <begin position="1"/>
        <end position="28"/>
    </location>
</feature>
<dbReference type="EMBL" id="BOOC01000013">
    <property type="protein sequence ID" value="GIH40134.1"/>
    <property type="molecule type" value="Genomic_DNA"/>
</dbReference>
<dbReference type="InterPro" id="IPR007312">
    <property type="entry name" value="Phosphoesterase"/>
</dbReference>
<dbReference type="PANTHER" id="PTHR31956">
    <property type="entry name" value="NON-SPECIFIC PHOSPHOLIPASE C4-RELATED"/>
    <property type="match status" value="1"/>
</dbReference>
<dbReference type="PROSITE" id="PS51257">
    <property type="entry name" value="PROKAR_LIPOPROTEIN"/>
    <property type="match status" value="1"/>
</dbReference>
<dbReference type="Gene3D" id="3.40.720.10">
    <property type="entry name" value="Alkaline Phosphatase, subunit A"/>
    <property type="match status" value="1"/>
</dbReference>
<feature type="region of interest" description="Disordered" evidence="3">
    <location>
        <begin position="29"/>
        <end position="50"/>
    </location>
</feature>